<name>A0A0M3I5C1_ASCLU</name>
<organism evidence="1 2">
    <name type="scientific">Ascaris lumbricoides</name>
    <name type="common">Giant roundworm</name>
    <dbReference type="NCBI Taxonomy" id="6252"/>
    <lineage>
        <taxon>Eukaryota</taxon>
        <taxon>Metazoa</taxon>
        <taxon>Ecdysozoa</taxon>
        <taxon>Nematoda</taxon>
        <taxon>Chromadorea</taxon>
        <taxon>Rhabditida</taxon>
        <taxon>Spirurina</taxon>
        <taxon>Ascaridomorpha</taxon>
        <taxon>Ascaridoidea</taxon>
        <taxon>Ascarididae</taxon>
        <taxon>Ascaris</taxon>
    </lineage>
</organism>
<sequence>MDAEARFFYSGDSKGIYRLTFTAACNNSILKAIRCDTTFEKNLQRGKWFIFEHLSNLHKGEHLTTFANAYAAHRCRDDEHVIHITCEQPRKGTKQLTALILVLRSARPSMNFLIGIR</sequence>
<dbReference type="AlphaFoldDB" id="A0A0M3I5C1"/>
<evidence type="ECO:0000313" key="2">
    <source>
        <dbReference type="WBParaSite" id="ALUE_0001211901-mRNA-1"/>
    </source>
</evidence>
<dbReference type="WBParaSite" id="ALUE_0001211901-mRNA-1">
    <property type="protein sequence ID" value="ALUE_0001211901-mRNA-1"/>
    <property type="gene ID" value="ALUE_0001211901"/>
</dbReference>
<dbReference type="Proteomes" id="UP000036681">
    <property type="component" value="Unplaced"/>
</dbReference>
<proteinExistence type="predicted"/>
<evidence type="ECO:0000313" key="1">
    <source>
        <dbReference type="Proteomes" id="UP000036681"/>
    </source>
</evidence>
<protein>
    <submittedName>
        <fullName evidence="2">Fascin domain-containing protein</fullName>
    </submittedName>
</protein>
<reference evidence="2" key="1">
    <citation type="submission" date="2017-02" db="UniProtKB">
        <authorList>
            <consortium name="WormBaseParasite"/>
        </authorList>
    </citation>
    <scope>IDENTIFICATION</scope>
</reference>
<accession>A0A0M3I5C1</accession>
<keyword evidence="1" id="KW-1185">Reference proteome</keyword>